<keyword evidence="3" id="KW-1185">Reference proteome</keyword>
<dbReference type="STRING" id="1123024.GCA_000423625_04374"/>
<organism evidence="2 3">
    <name type="scientific">Pseudonocardia asaccharolytica DSM 44247 = NBRC 16224</name>
    <dbReference type="NCBI Taxonomy" id="1123024"/>
    <lineage>
        <taxon>Bacteria</taxon>
        <taxon>Bacillati</taxon>
        <taxon>Actinomycetota</taxon>
        <taxon>Actinomycetes</taxon>
        <taxon>Pseudonocardiales</taxon>
        <taxon>Pseudonocardiaceae</taxon>
        <taxon>Pseudonocardia</taxon>
    </lineage>
</organism>
<reference evidence="2 3" key="1">
    <citation type="submission" date="2019-07" db="EMBL/GenBank/DDBJ databases">
        <title>Whole genome shotgun sequence of Pseudonocardia asaccharolytica NBRC 16224.</title>
        <authorList>
            <person name="Hosoyama A."/>
            <person name="Uohara A."/>
            <person name="Ohji S."/>
            <person name="Ichikawa N."/>
        </authorList>
    </citation>
    <scope>NUCLEOTIDE SEQUENCE [LARGE SCALE GENOMIC DNA]</scope>
    <source>
        <strain evidence="2 3">NBRC 16224</strain>
    </source>
</reference>
<evidence type="ECO:0000313" key="3">
    <source>
        <dbReference type="Proteomes" id="UP000321328"/>
    </source>
</evidence>
<sequence length="126" mass="13897">MQQSLRHLQAGFAAFWAKRARYPRVKSRKRSRQSAEYTRSALRHRDGRLTLAKLAQPLDIGVVVAVGPQPGRTGDRAGAGPPDELDLAQPGRDPPLLDQRQSRTSRRAGRPVRPLTARSGADRAGR</sequence>
<dbReference type="AlphaFoldDB" id="A0A511D777"/>
<feature type="region of interest" description="Disordered" evidence="1">
    <location>
        <begin position="65"/>
        <end position="126"/>
    </location>
</feature>
<comment type="caution">
    <text evidence="2">The sequence shown here is derived from an EMBL/GenBank/DDBJ whole genome shotgun (WGS) entry which is preliminary data.</text>
</comment>
<dbReference type="RefSeq" id="WP_028931612.1">
    <property type="nucleotide sequence ID" value="NZ_AUII01000032.1"/>
</dbReference>
<proteinExistence type="predicted"/>
<evidence type="ECO:0000313" key="2">
    <source>
        <dbReference type="EMBL" id="GEL20650.1"/>
    </source>
</evidence>
<dbReference type="EMBL" id="BJVI01000082">
    <property type="protein sequence ID" value="GEL20650.1"/>
    <property type="molecule type" value="Genomic_DNA"/>
</dbReference>
<protein>
    <submittedName>
        <fullName evidence="2">Uncharacterized protein</fullName>
    </submittedName>
</protein>
<accession>A0A511D777</accession>
<dbReference type="Proteomes" id="UP000321328">
    <property type="component" value="Unassembled WGS sequence"/>
</dbReference>
<name>A0A511D777_9PSEU</name>
<evidence type="ECO:0000256" key="1">
    <source>
        <dbReference type="SAM" id="MobiDB-lite"/>
    </source>
</evidence>
<gene>
    <name evidence="2" type="ORF">PA7_44870</name>
</gene>